<organism evidence="3 4">
    <name type="scientific">Phascolomyces articulosus</name>
    <dbReference type="NCBI Taxonomy" id="60185"/>
    <lineage>
        <taxon>Eukaryota</taxon>
        <taxon>Fungi</taxon>
        <taxon>Fungi incertae sedis</taxon>
        <taxon>Mucoromycota</taxon>
        <taxon>Mucoromycotina</taxon>
        <taxon>Mucoromycetes</taxon>
        <taxon>Mucorales</taxon>
        <taxon>Lichtheimiaceae</taxon>
        <taxon>Phascolomyces</taxon>
    </lineage>
</organism>
<proteinExistence type="predicted"/>
<evidence type="ECO:0000256" key="1">
    <source>
        <dbReference type="SAM" id="MobiDB-lite"/>
    </source>
</evidence>
<comment type="caution">
    <text evidence="3">The sequence shown here is derived from an EMBL/GenBank/DDBJ whole genome shotgun (WGS) entry which is preliminary data.</text>
</comment>
<keyword evidence="4" id="KW-1185">Reference proteome</keyword>
<dbReference type="Pfam" id="PF06985">
    <property type="entry name" value="HET"/>
    <property type="match status" value="1"/>
</dbReference>
<dbReference type="EMBL" id="JAIXMP010000032">
    <property type="protein sequence ID" value="KAI9250445.1"/>
    <property type="molecule type" value="Genomic_DNA"/>
</dbReference>
<evidence type="ECO:0000313" key="3">
    <source>
        <dbReference type="EMBL" id="KAI9250445.1"/>
    </source>
</evidence>
<evidence type="ECO:0000259" key="2">
    <source>
        <dbReference type="Pfam" id="PF06985"/>
    </source>
</evidence>
<accession>A0AAD5PB38</accession>
<gene>
    <name evidence="3" type="ORF">BDA99DRAFT_608327</name>
</gene>
<reference evidence="3" key="1">
    <citation type="journal article" date="2022" name="IScience">
        <title>Evolution of zygomycete secretomes and the origins of terrestrial fungal ecologies.</title>
        <authorList>
            <person name="Chang Y."/>
            <person name="Wang Y."/>
            <person name="Mondo S."/>
            <person name="Ahrendt S."/>
            <person name="Andreopoulos W."/>
            <person name="Barry K."/>
            <person name="Beard J."/>
            <person name="Benny G.L."/>
            <person name="Blankenship S."/>
            <person name="Bonito G."/>
            <person name="Cuomo C."/>
            <person name="Desiro A."/>
            <person name="Gervers K.A."/>
            <person name="Hundley H."/>
            <person name="Kuo A."/>
            <person name="LaButti K."/>
            <person name="Lang B.F."/>
            <person name="Lipzen A."/>
            <person name="O'Donnell K."/>
            <person name="Pangilinan J."/>
            <person name="Reynolds N."/>
            <person name="Sandor L."/>
            <person name="Smith M.E."/>
            <person name="Tsang A."/>
            <person name="Grigoriev I.V."/>
            <person name="Stajich J.E."/>
            <person name="Spatafora J.W."/>
        </authorList>
    </citation>
    <scope>NUCLEOTIDE SEQUENCE</scope>
    <source>
        <strain evidence="3">RSA 2281</strain>
    </source>
</reference>
<dbReference type="AlphaFoldDB" id="A0AAD5PB38"/>
<feature type="domain" description="Heterokaryon incompatibility" evidence="2">
    <location>
        <begin position="63"/>
        <end position="159"/>
    </location>
</feature>
<dbReference type="PANTHER" id="PTHR33112">
    <property type="entry name" value="DOMAIN PROTEIN, PUTATIVE-RELATED"/>
    <property type="match status" value="1"/>
</dbReference>
<sequence length="573" mass="66287">MYVTYETNKYFIDEESFTIKRHSGPPKLFSNAPRPKDDQYIPTKLVRVSDMQVVEGQSVNEGYYALSYSWSWCGEDDIKNDATGKTIRVDKGKHKIVYPDKVEEVKFEGIIQQLCKDFNIKYIWFDQMCIDQADKDEKTREMRRMHTIYSCAHCTIALVPELQTEIWSHGGETHRGMGSVNLMHSDWMKRIWTLEEGLISPNLLFVGQDTYMWWHTAVQWTALGDLVSKPSLWNVSTVLYYAHSRRSTKEHDRVFAIVNLFPELMDQITVGYDQPILDFLIKFYGILARHDLSILYFGRDEDYKRIVERSSFNTSPSADNQQQEQQQQNGSLIPIRNYDLPSWTGVEGEHDLNHFSGGLWKTSFKNYSVDGRSMKIHCSSYIPSMNHVNKNNSFISLQHEDLPPLPSALLDSDGNDTTKSDRIVFTLAIEVQLPGCDEPKKIPLLAYDFTSTGEVIDKRDDLILSSSRILQWLSLFMPIDKECLFWFKDVAQFSDNSRMDFSITEKIDPSVQYAILTEITFEHSLGKIKHQAYPVVRTNGGHYKSIGVCTITRPEYFFAGYEKEVPENIFIIQ</sequence>
<reference evidence="3" key="2">
    <citation type="submission" date="2023-02" db="EMBL/GenBank/DDBJ databases">
        <authorList>
            <consortium name="DOE Joint Genome Institute"/>
            <person name="Mondo S.J."/>
            <person name="Chang Y."/>
            <person name="Wang Y."/>
            <person name="Ahrendt S."/>
            <person name="Andreopoulos W."/>
            <person name="Barry K."/>
            <person name="Beard J."/>
            <person name="Benny G.L."/>
            <person name="Blankenship S."/>
            <person name="Bonito G."/>
            <person name="Cuomo C."/>
            <person name="Desiro A."/>
            <person name="Gervers K.A."/>
            <person name="Hundley H."/>
            <person name="Kuo A."/>
            <person name="LaButti K."/>
            <person name="Lang B.F."/>
            <person name="Lipzen A."/>
            <person name="O'Donnell K."/>
            <person name="Pangilinan J."/>
            <person name="Reynolds N."/>
            <person name="Sandor L."/>
            <person name="Smith M.W."/>
            <person name="Tsang A."/>
            <person name="Grigoriev I.V."/>
            <person name="Stajich J.E."/>
            <person name="Spatafora J.W."/>
        </authorList>
    </citation>
    <scope>NUCLEOTIDE SEQUENCE</scope>
    <source>
        <strain evidence="3">RSA 2281</strain>
    </source>
</reference>
<evidence type="ECO:0000313" key="4">
    <source>
        <dbReference type="Proteomes" id="UP001209540"/>
    </source>
</evidence>
<dbReference type="Proteomes" id="UP001209540">
    <property type="component" value="Unassembled WGS sequence"/>
</dbReference>
<dbReference type="InterPro" id="IPR010730">
    <property type="entry name" value="HET"/>
</dbReference>
<protein>
    <recommendedName>
        <fullName evidence="2">Heterokaryon incompatibility domain-containing protein</fullName>
    </recommendedName>
</protein>
<feature type="region of interest" description="Disordered" evidence="1">
    <location>
        <begin position="312"/>
        <end position="331"/>
    </location>
</feature>
<name>A0AAD5PB38_9FUNG</name>
<dbReference type="PANTHER" id="PTHR33112:SF16">
    <property type="entry name" value="HETEROKARYON INCOMPATIBILITY DOMAIN-CONTAINING PROTEIN"/>
    <property type="match status" value="1"/>
</dbReference>